<organism evidence="1 2">
    <name type="scientific">Anaerotignum lactatifermentans</name>
    <dbReference type="NCBI Taxonomy" id="160404"/>
    <lineage>
        <taxon>Bacteria</taxon>
        <taxon>Bacillati</taxon>
        <taxon>Bacillota</taxon>
        <taxon>Clostridia</taxon>
        <taxon>Lachnospirales</taxon>
        <taxon>Anaerotignaceae</taxon>
        <taxon>Anaerotignum</taxon>
    </lineage>
</organism>
<accession>A0A1Y3U6B3</accession>
<protein>
    <submittedName>
        <fullName evidence="1">Uncharacterized protein</fullName>
    </submittedName>
</protein>
<gene>
    <name evidence="1" type="ORF">B5G26_08510</name>
</gene>
<sequence length="83" mass="9633">MVLYEELLLHLLQTQPRMEITFPDLDISPNVYIESRCYQALQKIRDILRDDSLTDADCFSKIEAIVCLLEEMGIDTGNRHDFG</sequence>
<reference evidence="2" key="1">
    <citation type="submission" date="2017-04" db="EMBL/GenBank/DDBJ databases">
        <title>Function of individual gut microbiota members based on whole genome sequencing of pure cultures obtained from chicken caecum.</title>
        <authorList>
            <person name="Medvecky M."/>
            <person name="Cejkova D."/>
            <person name="Polansky O."/>
            <person name="Karasova D."/>
            <person name="Kubasova T."/>
            <person name="Cizek A."/>
            <person name="Rychlik I."/>
        </authorList>
    </citation>
    <scope>NUCLEOTIDE SEQUENCE [LARGE SCALE GENOMIC DNA]</scope>
    <source>
        <strain evidence="2">An75</strain>
    </source>
</reference>
<evidence type="ECO:0000313" key="1">
    <source>
        <dbReference type="EMBL" id="OUN42667.1"/>
    </source>
</evidence>
<dbReference type="Proteomes" id="UP000195455">
    <property type="component" value="Unassembled WGS sequence"/>
</dbReference>
<name>A0A1Y3U6B3_9FIRM</name>
<proteinExistence type="predicted"/>
<comment type="caution">
    <text evidence="1">The sequence shown here is derived from an EMBL/GenBank/DDBJ whole genome shotgun (WGS) entry which is preliminary data.</text>
</comment>
<dbReference type="RefSeq" id="WP_087989343.1">
    <property type="nucleotide sequence ID" value="NZ_NFHM01000011.1"/>
</dbReference>
<dbReference type="EMBL" id="NFHM01000011">
    <property type="protein sequence ID" value="OUN42667.1"/>
    <property type="molecule type" value="Genomic_DNA"/>
</dbReference>
<evidence type="ECO:0000313" key="2">
    <source>
        <dbReference type="Proteomes" id="UP000195455"/>
    </source>
</evidence>
<dbReference type="AlphaFoldDB" id="A0A1Y3U6B3"/>